<keyword evidence="1" id="KW-0732">Signal</keyword>
<keyword evidence="3" id="KW-1185">Reference proteome</keyword>
<evidence type="ECO:0000256" key="1">
    <source>
        <dbReference type="SAM" id="SignalP"/>
    </source>
</evidence>
<proteinExistence type="predicted"/>
<evidence type="ECO:0000313" key="3">
    <source>
        <dbReference type="Proteomes" id="UP001597206"/>
    </source>
</evidence>
<feature type="signal peptide" evidence="1">
    <location>
        <begin position="1"/>
        <end position="22"/>
    </location>
</feature>
<gene>
    <name evidence="2" type="ORF">ACFQ2T_09920</name>
</gene>
<sequence length="206" mass="23046">MHEKKWLAGLLGFLFMANVVMAQPNNKAPLQGKTVTTAKQQMSEHTDDLRALMLTLYEQNPAELAKSTQVGAREMTEWVFDGKANWKFDGIRGLQKMQAIELVFEPDFTGDQILALVAGIETLLFDAYGGTNEFEIPVLQDMQKHTQARCELQGFLKRITTQPPLTKPLSILTQAIASQEIQHTVRKVISRMSGNDGKKPGQDCQL</sequence>
<name>A0ABW3PA73_9PROT</name>
<evidence type="ECO:0000313" key="2">
    <source>
        <dbReference type="EMBL" id="MFD1122819.1"/>
    </source>
</evidence>
<dbReference type="EMBL" id="JBHTLN010000001">
    <property type="protein sequence ID" value="MFD1122819.1"/>
    <property type="molecule type" value="Genomic_DNA"/>
</dbReference>
<dbReference type="RefSeq" id="WP_379033823.1">
    <property type="nucleotide sequence ID" value="NZ_JBHTLN010000001.1"/>
</dbReference>
<reference evidence="3" key="1">
    <citation type="journal article" date="2019" name="Int. J. Syst. Evol. Microbiol.">
        <title>The Global Catalogue of Microorganisms (GCM) 10K type strain sequencing project: providing services to taxonomists for standard genome sequencing and annotation.</title>
        <authorList>
            <consortium name="The Broad Institute Genomics Platform"/>
            <consortium name="The Broad Institute Genome Sequencing Center for Infectious Disease"/>
            <person name="Wu L."/>
            <person name="Ma J."/>
        </authorList>
    </citation>
    <scope>NUCLEOTIDE SEQUENCE [LARGE SCALE GENOMIC DNA]</scope>
    <source>
        <strain evidence="3">CCUG 58411</strain>
    </source>
</reference>
<protein>
    <submittedName>
        <fullName evidence="2">Uncharacterized protein</fullName>
    </submittedName>
</protein>
<comment type="caution">
    <text evidence="2">The sequence shown here is derived from an EMBL/GenBank/DDBJ whole genome shotgun (WGS) entry which is preliminary data.</text>
</comment>
<accession>A0ABW3PA73</accession>
<feature type="chain" id="PRO_5046361366" evidence="1">
    <location>
        <begin position="23"/>
        <end position="206"/>
    </location>
</feature>
<dbReference type="Proteomes" id="UP001597206">
    <property type="component" value="Unassembled WGS sequence"/>
</dbReference>
<organism evidence="2 3">
    <name type="scientific">Methylophilus flavus</name>
    <dbReference type="NCBI Taxonomy" id="640084"/>
    <lineage>
        <taxon>Bacteria</taxon>
        <taxon>Pseudomonadati</taxon>
        <taxon>Pseudomonadota</taxon>
        <taxon>Betaproteobacteria</taxon>
        <taxon>Nitrosomonadales</taxon>
        <taxon>Methylophilaceae</taxon>
        <taxon>Methylophilus</taxon>
    </lineage>
</organism>